<dbReference type="PROSITE" id="PS00061">
    <property type="entry name" value="ADH_SHORT"/>
    <property type="match status" value="1"/>
</dbReference>
<dbReference type="GO" id="GO:0016020">
    <property type="term" value="C:membrane"/>
    <property type="evidence" value="ECO:0007669"/>
    <property type="project" value="TreeGrafter"/>
</dbReference>
<dbReference type="InterPro" id="IPR002347">
    <property type="entry name" value="SDR_fam"/>
</dbReference>
<protein>
    <submittedName>
        <fullName evidence="4">SDR family oxidoreductase</fullName>
    </submittedName>
</protein>
<dbReference type="PRINTS" id="PR00080">
    <property type="entry name" value="SDRFAMILY"/>
</dbReference>
<dbReference type="FunFam" id="3.40.50.720:FF:000047">
    <property type="entry name" value="NADP-dependent L-serine/L-allo-threonine dehydrogenase"/>
    <property type="match status" value="1"/>
</dbReference>
<dbReference type="GO" id="GO:0016616">
    <property type="term" value="F:oxidoreductase activity, acting on the CH-OH group of donors, NAD or NADP as acceptor"/>
    <property type="evidence" value="ECO:0007669"/>
    <property type="project" value="UniProtKB-ARBA"/>
</dbReference>
<evidence type="ECO:0000313" key="5">
    <source>
        <dbReference type="Proteomes" id="UP000664382"/>
    </source>
</evidence>
<dbReference type="InterPro" id="IPR020904">
    <property type="entry name" value="Sc_DH/Rdtase_CS"/>
</dbReference>
<dbReference type="PANTHER" id="PTHR44196">
    <property type="entry name" value="DEHYDROGENASE/REDUCTASE SDR FAMILY MEMBER 7B"/>
    <property type="match status" value="1"/>
</dbReference>
<reference evidence="4" key="1">
    <citation type="submission" date="2021-03" db="EMBL/GenBank/DDBJ databases">
        <title>Leucobacter chromiisoli sp. nov., isolated from chromium-containing soil of chemical plant.</title>
        <authorList>
            <person name="Xu Z."/>
        </authorList>
    </citation>
    <scope>NUCLEOTIDE SEQUENCE</scope>
    <source>
        <strain evidence="4">S27</strain>
    </source>
</reference>
<keyword evidence="5" id="KW-1185">Reference proteome</keyword>
<sequence length="241" mass="24753">METVAKKIALVTGASSGIGRAAARALASAGASVVLVGRDEGRLRSVADELPGDHLAVAADVSAEGGAAEILARAVERFGRVDIVLANAGLYLPGDFAAADLAAVRSLLDVNVFGVMAVVREALPAMIAEGGGDIVVTSSVSGHQAIHWEPVYSASKHALQSFTHGVRRQLVGTGVRIGAIAPGVVLNELWGVGESDEIAGKIAAAEGIESSDVAEAVLFMLTRPRHVNIRDLVILPTSQEI</sequence>
<evidence type="ECO:0000313" key="4">
    <source>
        <dbReference type="EMBL" id="MBO1901068.1"/>
    </source>
</evidence>
<dbReference type="EMBL" id="JAGDYM010000004">
    <property type="protein sequence ID" value="MBO1901068.1"/>
    <property type="molecule type" value="Genomic_DNA"/>
</dbReference>
<proteinExistence type="inferred from homology"/>
<organism evidence="4 5">
    <name type="scientific">Leucobacter weissii</name>
    <dbReference type="NCBI Taxonomy" id="1983706"/>
    <lineage>
        <taxon>Bacteria</taxon>
        <taxon>Bacillati</taxon>
        <taxon>Actinomycetota</taxon>
        <taxon>Actinomycetes</taxon>
        <taxon>Micrococcales</taxon>
        <taxon>Microbacteriaceae</taxon>
        <taxon>Leucobacter</taxon>
    </lineage>
</organism>
<keyword evidence="2" id="KW-0560">Oxidoreductase</keyword>
<gene>
    <name evidence="4" type="ORF">J4H92_03775</name>
</gene>
<accession>A0A939MHK6</accession>
<dbReference type="PRINTS" id="PR00081">
    <property type="entry name" value="GDHRDH"/>
</dbReference>
<dbReference type="SUPFAM" id="SSF51735">
    <property type="entry name" value="NAD(P)-binding Rossmann-fold domains"/>
    <property type="match status" value="1"/>
</dbReference>
<dbReference type="Pfam" id="PF00106">
    <property type="entry name" value="adh_short"/>
    <property type="match status" value="1"/>
</dbReference>
<dbReference type="Gene3D" id="3.40.50.720">
    <property type="entry name" value="NAD(P)-binding Rossmann-like Domain"/>
    <property type="match status" value="1"/>
</dbReference>
<dbReference type="PANTHER" id="PTHR44196:SF1">
    <property type="entry name" value="DEHYDROGENASE_REDUCTASE SDR FAMILY MEMBER 7B"/>
    <property type="match status" value="1"/>
</dbReference>
<dbReference type="AlphaFoldDB" id="A0A939MHK6"/>
<comment type="caution">
    <text evidence="4">The sequence shown here is derived from an EMBL/GenBank/DDBJ whole genome shotgun (WGS) entry which is preliminary data.</text>
</comment>
<comment type="similarity">
    <text evidence="1 3">Belongs to the short-chain dehydrogenases/reductases (SDR) family.</text>
</comment>
<evidence type="ECO:0000256" key="3">
    <source>
        <dbReference type="RuleBase" id="RU000363"/>
    </source>
</evidence>
<dbReference type="Proteomes" id="UP000664382">
    <property type="component" value="Unassembled WGS sequence"/>
</dbReference>
<dbReference type="InterPro" id="IPR036291">
    <property type="entry name" value="NAD(P)-bd_dom_sf"/>
</dbReference>
<evidence type="ECO:0000256" key="2">
    <source>
        <dbReference type="ARBA" id="ARBA00023002"/>
    </source>
</evidence>
<name>A0A939MHK6_9MICO</name>
<dbReference type="RefSeq" id="WP_208096190.1">
    <property type="nucleotide sequence ID" value="NZ_JAGDYM010000004.1"/>
</dbReference>
<evidence type="ECO:0000256" key="1">
    <source>
        <dbReference type="ARBA" id="ARBA00006484"/>
    </source>
</evidence>